<evidence type="ECO:0000313" key="2">
    <source>
        <dbReference type="Proteomes" id="UP000887565"/>
    </source>
</evidence>
<sequence>IESWKKLLISFLFGPLSSIDLCFKIGSKLVENCGIFLLIHGKGPVLNASLQNMPSLKEIFRLEKFIRYSRIYKVLKYKFDVYSLCEIRGGNEFLRPTVLRSSCIYEKKRICTNNVLECEPIPIKSQIDSDYSVNYSPLDEFDFKDNFWENNLGDFNFRNPEKSAYSNKKYAQNVIPSF</sequence>
<feature type="signal peptide" evidence="1">
    <location>
        <begin position="1"/>
        <end position="18"/>
    </location>
</feature>
<protein>
    <submittedName>
        <fullName evidence="3">Uncharacterized protein</fullName>
    </submittedName>
</protein>
<organism evidence="2 3">
    <name type="scientific">Romanomermis culicivorax</name>
    <name type="common">Nematode worm</name>
    <dbReference type="NCBI Taxonomy" id="13658"/>
    <lineage>
        <taxon>Eukaryota</taxon>
        <taxon>Metazoa</taxon>
        <taxon>Ecdysozoa</taxon>
        <taxon>Nematoda</taxon>
        <taxon>Enoplea</taxon>
        <taxon>Dorylaimia</taxon>
        <taxon>Mermithida</taxon>
        <taxon>Mermithoidea</taxon>
        <taxon>Mermithidae</taxon>
        <taxon>Romanomermis</taxon>
    </lineage>
</organism>
<dbReference type="WBParaSite" id="nRc.2.0.1.t20467-RA">
    <property type="protein sequence ID" value="nRc.2.0.1.t20467-RA"/>
    <property type="gene ID" value="nRc.2.0.1.g20467"/>
</dbReference>
<evidence type="ECO:0000313" key="3">
    <source>
        <dbReference type="WBParaSite" id="nRc.2.0.1.t20467-RA"/>
    </source>
</evidence>
<keyword evidence="1" id="KW-0732">Signal</keyword>
<accession>A0A915J436</accession>
<name>A0A915J436_ROMCU</name>
<reference evidence="3" key="1">
    <citation type="submission" date="2022-11" db="UniProtKB">
        <authorList>
            <consortium name="WormBaseParasite"/>
        </authorList>
    </citation>
    <scope>IDENTIFICATION</scope>
</reference>
<dbReference type="AlphaFoldDB" id="A0A915J436"/>
<feature type="chain" id="PRO_5036872576" evidence="1">
    <location>
        <begin position="19"/>
        <end position="178"/>
    </location>
</feature>
<keyword evidence="2" id="KW-1185">Reference proteome</keyword>
<proteinExistence type="predicted"/>
<evidence type="ECO:0000256" key="1">
    <source>
        <dbReference type="SAM" id="SignalP"/>
    </source>
</evidence>
<dbReference type="Proteomes" id="UP000887565">
    <property type="component" value="Unplaced"/>
</dbReference>